<dbReference type="GO" id="GO:0030139">
    <property type="term" value="C:endocytic vesicle"/>
    <property type="evidence" value="ECO:0007669"/>
    <property type="project" value="TreeGrafter"/>
</dbReference>
<dbReference type="KEGG" id="dci:113466919"/>
<dbReference type="AlphaFoldDB" id="A0A3Q0IVW0"/>
<dbReference type="Proteomes" id="UP000079169">
    <property type="component" value="Unplaced"/>
</dbReference>
<dbReference type="InterPro" id="IPR040108">
    <property type="entry name" value="Laa1/Sip1/HEATR5"/>
</dbReference>
<dbReference type="SUPFAM" id="SSF48371">
    <property type="entry name" value="ARM repeat"/>
    <property type="match status" value="1"/>
</dbReference>
<dbReference type="GO" id="GO:0016020">
    <property type="term" value="C:membrane"/>
    <property type="evidence" value="ECO:0007669"/>
    <property type="project" value="TreeGrafter"/>
</dbReference>
<dbReference type="GO" id="GO:0042147">
    <property type="term" value="P:retrograde transport, endosome to Golgi"/>
    <property type="evidence" value="ECO:0007669"/>
    <property type="project" value="TreeGrafter"/>
</dbReference>
<evidence type="ECO:0000313" key="2">
    <source>
        <dbReference type="RefSeq" id="XP_026678515.1"/>
    </source>
</evidence>
<reference evidence="2" key="1">
    <citation type="submission" date="2025-08" db="UniProtKB">
        <authorList>
            <consortium name="RefSeq"/>
        </authorList>
    </citation>
    <scope>IDENTIFICATION</scope>
</reference>
<dbReference type="GO" id="GO:0005794">
    <property type="term" value="C:Golgi apparatus"/>
    <property type="evidence" value="ECO:0007669"/>
    <property type="project" value="TreeGrafter"/>
</dbReference>
<dbReference type="STRING" id="121845.A0A3Q0IVW0"/>
<protein>
    <submittedName>
        <fullName evidence="2">HEAT repeat-containing protein 5B-like</fullName>
    </submittedName>
</protein>
<accession>A0A3Q0IVW0</accession>
<dbReference type="Gene3D" id="1.25.10.10">
    <property type="entry name" value="Leucine-rich Repeat Variant"/>
    <property type="match status" value="1"/>
</dbReference>
<dbReference type="PaxDb" id="121845-A0A3Q0IVW0"/>
<dbReference type="InterPro" id="IPR011989">
    <property type="entry name" value="ARM-like"/>
</dbReference>
<dbReference type="PANTHER" id="PTHR21663:SF0">
    <property type="entry name" value="HEAT REPEAT-CONTAINING PROTEIN 5B"/>
    <property type="match status" value="1"/>
</dbReference>
<name>A0A3Q0IVW0_DIACI</name>
<dbReference type="GO" id="GO:0005829">
    <property type="term" value="C:cytosol"/>
    <property type="evidence" value="ECO:0007669"/>
    <property type="project" value="GOC"/>
</dbReference>
<dbReference type="GeneID" id="113466919"/>
<organism evidence="1 2">
    <name type="scientific">Diaphorina citri</name>
    <name type="common">Asian citrus psyllid</name>
    <dbReference type="NCBI Taxonomy" id="121845"/>
    <lineage>
        <taxon>Eukaryota</taxon>
        <taxon>Metazoa</taxon>
        <taxon>Ecdysozoa</taxon>
        <taxon>Arthropoda</taxon>
        <taxon>Hexapoda</taxon>
        <taxon>Insecta</taxon>
        <taxon>Pterygota</taxon>
        <taxon>Neoptera</taxon>
        <taxon>Paraneoptera</taxon>
        <taxon>Hemiptera</taxon>
        <taxon>Sternorrhyncha</taxon>
        <taxon>Psylloidea</taxon>
        <taxon>Psyllidae</taxon>
        <taxon>Diaphorininae</taxon>
        <taxon>Diaphorina</taxon>
    </lineage>
</organism>
<dbReference type="PANTHER" id="PTHR21663">
    <property type="entry name" value="HYPOTHETICAL HEAT DOMAIN-CONTAINING"/>
    <property type="match status" value="1"/>
</dbReference>
<dbReference type="GO" id="GO:0006897">
    <property type="term" value="P:endocytosis"/>
    <property type="evidence" value="ECO:0007669"/>
    <property type="project" value="TreeGrafter"/>
</dbReference>
<sequence length="381" mass="41076">MLFKSLVQNDESGHVILATAINVMQMLPRLCSPHVHVMLFKSLVQNEESGHVILATAINVMQMLPRLCSPHVHVMLFKSLVQNEESGHVILATAINVMQMLPRLCSPHDATSTVFPSWINKVYSGSGLQETDHRIIEDQLQIVNSVAGSGALEHDICCLYRALPEGETIPGPLPLGIAVVDASVVLFGSLFPKISNKHRLKILDCFADYIKHAKSARADAVTTNVFAALLCSLKNVNDVKGNIGQEDVKKAATTLILGTLGSNTASLRCAAGEALGRLAQAVGDARFTAELAQNSFDRLKSARDVTSRTGHSLALGCLHRYVGGMGSSQHLNTSVSILLALAQDPTSPVVQLESVGYFSRTEMLTHSQVPDGSIFLEQLQL</sequence>
<evidence type="ECO:0000313" key="1">
    <source>
        <dbReference type="Proteomes" id="UP000079169"/>
    </source>
</evidence>
<dbReference type="InterPro" id="IPR016024">
    <property type="entry name" value="ARM-type_fold"/>
</dbReference>
<gene>
    <name evidence="2" type="primary">LOC113466919</name>
</gene>
<dbReference type="RefSeq" id="XP_026678515.1">
    <property type="nucleotide sequence ID" value="XM_026822714.1"/>
</dbReference>
<dbReference type="GO" id="GO:0008104">
    <property type="term" value="P:intracellular protein localization"/>
    <property type="evidence" value="ECO:0007669"/>
    <property type="project" value="TreeGrafter"/>
</dbReference>
<proteinExistence type="predicted"/>
<keyword evidence="1" id="KW-1185">Reference proteome</keyword>